<feature type="transmembrane region" description="Helical" evidence="1">
    <location>
        <begin position="117"/>
        <end position="136"/>
    </location>
</feature>
<sequence length="145" mass="16529">MSSHSLFEVNVDFATSHVFFPKIILTLMAIMLLVILFKNLAAIKHFIIQEGFISVLFDKGDDRVRFFLCLVITSFYFVSMEYVGSVYPNEGFGFLFCSVPFLIVLSLLFAKELCRRVWITILTCAVIAPLLVWYVLGRLFGIALP</sequence>
<evidence type="ECO:0000313" key="2">
    <source>
        <dbReference type="EMBL" id="EXJ12476.1"/>
    </source>
</evidence>
<name>W9V6E5_9GAMM</name>
<dbReference type="STRING" id="1229521.D791_00721"/>
<evidence type="ECO:0000313" key="3">
    <source>
        <dbReference type="Proteomes" id="UP000019464"/>
    </source>
</evidence>
<comment type="caution">
    <text evidence="2">The sequence shown here is derived from an EMBL/GenBank/DDBJ whole genome shotgun (WGS) entry which is preliminary data.</text>
</comment>
<accession>W9V6E5</accession>
<feature type="transmembrane region" description="Helical" evidence="1">
    <location>
        <begin position="20"/>
        <end position="43"/>
    </location>
</feature>
<gene>
    <name evidence="2" type="ORF">D791_00721</name>
</gene>
<dbReference type="Proteomes" id="UP000019464">
    <property type="component" value="Unassembled WGS sequence"/>
</dbReference>
<dbReference type="OrthoDB" id="6088936at2"/>
<reference evidence="3" key="1">
    <citation type="submission" date="2012-11" db="EMBL/GenBank/DDBJ databases">
        <authorList>
            <person name="Singh A."/>
            <person name="Pinnaka A.K."/>
            <person name="Vaidya B."/>
        </authorList>
    </citation>
    <scope>NUCLEOTIDE SEQUENCE [LARGE SCALE GENOMIC DNA]</scope>
    <source>
        <strain evidence="3">AK23</strain>
    </source>
</reference>
<dbReference type="AlphaFoldDB" id="W9V6E5"/>
<keyword evidence="1" id="KW-1133">Transmembrane helix</keyword>
<evidence type="ECO:0000256" key="1">
    <source>
        <dbReference type="SAM" id="Phobius"/>
    </source>
</evidence>
<dbReference type="RefSeq" id="WP_036507762.1">
    <property type="nucleotide sequence ID" value="NZ_AONB01000002.1"/>
</dbReference>
<proteinExistence type="predicted"/>
<organism evidence="2 3">
    <name type="scientific">Nitrincola nitratireducens</name>
    <dbReference type="NCBI Taxonomy" id="1229521"/>
    <lineage>
        <taxon>Bacteria</taxon>
        <taxon>Pseudomonadati</taxon>
        <taxon>Pseudomonadota</taxon>
        <taxon>Gammaproteobacteria</taxon>
        <taxon>Oceanospirillales</taxon>
        <taxon>Oceanospirillaceae</taxon>
        <taxon>Nitrincola</taxon>
    </lineage>
</organism>
<keyword evidence="3" id="KW-1185">Reference proteome</keyword>
<protein>
    <recommendedName>
        <fullName evidence="4">Tripartite tricarboxylate transporter TctB family protein</fullName>
    </recommendedName>
</protein>
<reference evidence="2 3" key="2">
    <citation type="journal article" date="2015" name="Syst. Appl. Microbiol.">
        <title>Nitrincola nitratireducens sp. nov. isolated from a haloalkaline crater lake.</title>
        <authorList>
            <person name="Singh A."/>
            <person name="Vaidya B."/>
            <person name="Tanuku N.R."/>
            <person name="Pinnaka A.K."/>
        </authorList>
    </citation>
    <scope>NUCLEOTIDE SEQUENCE [LARGE SCALE GENOMIC DNA]</scope>
    <source>
        <strain evidence="2 3">AK23</strain>
    </source>
</reference>
<evidence type="ECO:0008006" key="4">
    <source>
        <dbReference type="Google" id="ProtNLM"/>
    </source>
</evidence>
<keyword evidence="1" id="KW-0472">Membrane</keyword>
<keyword evidence="1" id="KW-0812">Transmembrane</keyword>
<dbReference type="EMBL" id="AONB01000002">
    <property type="protein sequence ID" value="EXJ12476.1"/>
    <property type="molecule type" value="Genomic_DNA"/>
</dbReference>
<feature type="transmembrane region" description="Helical" evidence="1">
    <location>
        <begin position="64"/>
        <end position="85"/>
    </location>
</feature>
<feature type="transmembrane region" description="Helical" evidence="1">
    <location>
        <begin position="91"/>
        <end position="110"/>
    </location>
</feature>